<accession>A0A4C2A6R6</accession>
<sequence>MNGDAVKIPPPVATTVYANVPVDTAVLATNLYGPTTQLAAPAAARIPLIATAAGPQQSHHQALQVAAAPGQHQQLIAAHTAATHTQQPTLNSARLL</sequence>
<organism evidence="1 2">
    <name type="scientific">Eumeta variegata</name>
    <name type="common">Bagworm moth</name>
    <name type="synonym">Eumeta japonica</name>
    <dbReference type="NCBI Taxonomy" id="151549"/>
    <lineage>
        <taxon>Eukaryota</taxon>
        <taxon>Metazoa</taxon>
        <taxon>Ecdysozoa</taxon>
        <taxon>Arthropoda</taxon>
        <taxon>Hexapoda</taxon>
        <taxon>Insecta</taxon>
        <taxon>Pterygota</taxon>
        <taxon>Neoptera</taxon>
        <taxon>Endopterygota</taxon>
        <taxon>Lepidoptera</taxon>
        <taxon>Glossata</taxon>
        <taxon>Ditrysia</taxon>
        <taxon>Tineoidea</taxon>
        <taxon>Psychidae</taxon>
        <taxon>Oiketicinae</taxon>
        <taxon>Eumeta</taxon>
    </lineage>
</organism>
<dbReference type="Proteomes" id="UP000299102">
    <property type="component" value="Unassembled WGS sequence"/>
</dbReference>
<comment type="caution">
    <text evidence="1">The sequence shown here is derived from an EMBL/GenBank/DDBJ whole genome shotgun (WGS) entry which is preliminary data.</text>
</comment>
<dbReference type="AlphaFoldDB" id="A0A4C2A6R6"/>
<dbReference type="OrthoDB" id="10046764at2759"/>
<gene>
    <name evidence="1" type="ORF">EVAR_71267_1</name>
</gene>
<name>A0A4C2A6R6_EUMVA</name>
<reference evidence="1 2" key="1">
    <citation type="journal article" date="2019" name="Commun. Biol.">
        <title>The bagworm genome reveals a unique fibroin gene that provides high tensile strength.</title>
        <authorList>
            <person name="Kono N."/>
            <person name="Nakamura H."/>
            <person name="Ohtoshi R."/>
            <person name="Tomita M."/>
            <person name="Numata K."/>
            <person name="Arakawa K."/>
        </authorList>
    </citation>
    <scope>NUCLEOTIDE SEQUENCE [LARGE SCALE GENOMIC DNA]</scope>
</reference>
<keyword evidence="2" id="KW-1185">Reference proteome</keyword>
<evidence type="ECO:0000313" key="2">
    <source>
        <dbReference type="Proteomes" id="UP000299102"/>
    </source>
</evidence>
<proteinExistence type="predicted"/>
<dbReference type="STRING" id="151549.A0A4C2A6R6"/>
<dbReference type="EMBL" id="BGZK01002802">
    <property type="protein sequence ID" value="GBP96561.1"/>
    <property type="molecule type" value="Genomic_DNA"/>
</dbReference>
<protein>
    <submittedName>
        <fullName evidence="1">La-related protein CG11505</fullName>
    </submittedName>
</protein>
<evidence type="ECO:0000313" key="1">
    <source>
        <dbReference type="EMBL" id="GBP96561.1"/>
    </source>
</evidence>